<organism evidence="3 4">
    <name type="scientific">Hyaloscypha bicolor E</name>
    <dbReference type="NCBI Taxonomy" id="1095630"/>
    <lineage>
        <taxon>Eukaryota</taxon>
        <taxon>Fungi</taxon>
        <taxon>Dikarya</taxon>
        <taxon>Ascomycota</taxon>
        <taxon>Pezizomycotina</taxon>
        <taxon>Leotiomycetes</taxon>
        <taxon>Helotiales</taxon>
        <taxon>Hyaloscyphaceae</taxon>
        <taxon>Hyaloscypha</taxon>
        <taxon>Hyaloscypha bicolor</taxon>
    </lineage>
</organism>
<dbReference type="PROSITE" id="PS51421">
    <property type="entry name" value="RAS"/>
    <property type="match status" value="1"/>
</dbReference>
<dbReference type="EMBL" id="KZ613856">
    <property type="protein sequence ID" value="PMD55133.1"/>
    <property type="molecule type" value="Genomic_DNA"/>
</dbReference>
<feature type="non-terminal residue" evidence="3">
    <location>
        <position position="1"/>
    </location>
</feature>
<dbReference type="Pfam" id="PF00071">
    <property type="entry name" value="Ras"/>
    <property type="match status" value="1"/>
</dbReference>
<evidence type="ECO:0000256" key="1">
    <source>
        <dbReference type="ARBA" id="ARBA00022741"/>
    </source>
</evidence>
<dbReference type="STRING" id="1095630.A0A2J6SWU8"/>
<keyword evidence="2" id="KW-0342">GTP-binding</keyword>
<dbReference type="SMART" id="SM00173">
    <property type="entry name" value="RAS"/>
    <property type="match status" value="1"/>
</dbReference>
<dbReference type="GO" id="GO:0007165">
    <property type="term" value="P:signal transduction"/>
    <property type="evidence" value="ECO:0007669"/>
    <property type="project" value="InterPro"/>
</dbReference>
<keyword evidence="4" id="KW-1185">Reference proteome</keyword>
<dbReference type="InterPro" id="IPR001806">
    <property type="entry name" value="Small_GTPase"/>
</dbReference>
<dbReference type="GO" id="GO:0003924">
    <property type="term" value="F:GTPase activity"/>
    <property type="evidence" value="ECO:0007669"/>
    <property type="project" value="InterPro"/>
</dbReference>
<dbReference type="GeneID" id="36595987"/>
<dbReference type="RefSeq" id="XP_024732037.1">
    <property type="nucleotide sequence ID" value="XM_024887911.1"/>
</dbReference>
<dbReference type="SUPFAM" id="SSF52540">
    <property type="entry name" value="P-loop containing nucleoside triphosphate hydrolases"/>
    <property type="match status" value="1"/>
</dbReference>
<proteinExistence type="predicted"/>
<evidence type="ECO:0000313" key="3">
    <source>
        <dbReference type="EMBL" id="PMD55133.1"/>
    </source>
</evidence>
<dbReference type="PANTHER" id="PTHR24070">
    <property type="entry name" value="RAS, DI-RAS, AND RHEB FAMILY MEMBERS OF SMALL GTPASE SUPERFAMILY"/>
    <property type="match status" value="1"/>
</dbReference>
<dbReference type="GO" id="GO:0005525">
    <property type="term" value="F:GTP binding"/>
    <property type="evidence" value="ECO:0007669"/>
    <property type="project" value="UniProtKB-KW"/>
</dbReference>
<sequence length="114" mass="13089">KLALYKVVLLGDKGVGKRKLATQVIHSISFLVNPIIENLYQKPVVIDGLMCMLEALMVDRSYQAQGGALRDQWIRDAEGFVLVYSITNWSTFNRIRRYHKLVKRAREAALQELQ</sequence>
<protein>
    <submittedName>
        <fullName evidence="3">Uncharacterized protein</fullName>
    </submittedName>
</protein>
<dbReference type="InterPro" id="IPR027417">
    <property type="entry name" value="P-loop_NTPase"/>
</dbReference>
<dbReference type="GO" id="GO:0016020">
    <property type="term" value="C:membrane"/>
    <property type="evidence" value="ECO:0007669"/>
    <property type="project" value="InterPro"/>
</dbReference>
<evidence type="ECO:0000313" key="4">
    <source>
        <dbReference type="Proteomes" id="UP000235371"/>
    </source>
</evidence>
<dbReference type="InParanoid" id="A0A2J6SWU8"/>
<dbReference type="AlphaFoldDB" id="A0A2J6SWU8"/>
<dbReference type="OrthoDB" id="5976022at2759"/>
<dbReference type="Proteomes" id="UP000235371">
    <property type="component" value="Unassembled WGS sequence"/>
</dbReference>
<gene>
    <name evidence="3" type="ORF">K444DRAFT_696789</name>
</gene>
<keyword evidence="1" id="KW-0547">Nucleotide-binding</keyword>
<dbReference type="InterPro" id="IPR020849">
    <property type="entry name" value="Small_GTPase_Ras-type"/>
</dbReference>
<dbReference type="Gene3D" id="3.40.50.300">
    <property type="entry name" value="P-loop containing nucleotide triphosphate hydrolases"/>
    <property type="match status" value="1"/>
</dbReference>
<name>A0A2J6SWU8_9HELO</name>
<evidence type="ECO:0000256" key="2">
    <source>
        <dbReference type="ARBA" id="ARBA00023134"/>
    </source>
</evidence>
<accession>A0A2J6SWU8</accession>
<reference evidence="3 4" key="1">
    <citation type="submission" date="2016-04" db="EMBL/GenBank/DDBJ databases">
        <title>A degradative enzymes factory behind the ericoid mycorrhizal symbiosis.</title>
        <authorList>
            <consortium name="DOE Joint Genome Institute"/>
            <person name="Martino E."/>
            <person name="Morin E."/>
            <person name="Grelet G."/>
            <person name="Kuo A."/>
            <person name="Kohler A."/>
            <person name="Daghino S."/>
            <person name="Barry K."/>
            <person name="Choi C."/>
            <person name="Cichocki N."/>
            <person name="Clum A."/>
            <person name="Copeland A."/>
            <person name="Hainaut M."/>
            <person name="Haridas S."/>
            <person name="Labutti K."/>
            <person name="Lindquist E."/>
            <person name="Lipzen A."/>
            <person name="Khouja H.-R."/>
            <person name="Murat C."/>
            <person name="Ohm R."/>
            <person name="Olson A."/>
            <person name="Spatafora J."/>
            <person name="Veneault-Fourrey C."/>
            <person name="Henrissat B."/>
            <person name="Grigoriev I."/>
            <person name="Martin F."/>
            <person name="Perotto S."/>
        </authorList>
    </citation>
    <scope>NUCLEOTIDE SEQUENCE [LARGE SCALE GENOMIC DNA]</scope>
    <source>
        <strain evidence="3 4">E</strain>
    </source>
</reference>